<sequence length="481" mass="53370">MSRERIFLASKRAPVTYHRDVAGTLTAELAPGGTANVVADLASQLGVSWIACAMTEEDRHVATQHPRGMEVKVSAAAPVQLHLLQHAPEVFEDMQEIITADLLWASNNYLWDGWTKPTFDARSHRAWKNFETFTETFAATLLERSKACPNPVYLLHDYQMCGVPQHLRAQRPEAPQLLFVHIPWPSADYWRMLPRPMREGLLRGMLGADVIAFFASRWVRNFLACVEDLLPEARVDYASATVKWEGRTVRAEAMALGYSPSALDIREGEGAPELAAWVGDRPLVVHSGRTDPIKNAERAVLAFTAALQEDPGLRHARMLVKMNPNRLTVEANHQYRDRVAQAVEAANRVLGADTVRFTCTNSVNGTFAALRRADVLLLNSTVDGQNLTAFEGTLFNPRDAVLILSERCGAAEALAHVSRLVNPFDIVEQAQALREALHASPAERAEAAKRRREVVLKYDLPTWVRQQLSSLGLGEAAGAHR</sequence>
<dbReference type="GO" id="GO:0005829">
    <property type="term" value="C:cytosol"/>
    <property type="evidence" value="ECO:0007669"/>
    <property type="project" value="TreeGrafter"/>
</dbReference>
<dbReference type="GO" id="GO:0005992">
    <property type="term" value="P:trehalose biosynthetic process"/>
    <property type="evidence" value="ECO:0007669"/>
    <property type="project" value="InterPro"/>
</dbReference>
<dbReference type="PANTHER" id="PTHR10788:SF106">
    <property type="entry name" value="BCDNA.GH08860"/>
    <property type="match status" value="1"/>
</dbReference>
<proteinExistence type="inferred from homology"/>
<dbReference type="SUPFAM" id="SSF53756">
    <property type="entry name" value="UDP-Glycosyltransferase/glycogen phosphorylase"/>
    <property type="match status" value="1"/>
</dbReference>
<evidence type="ECO:0000313" key="2">
    <source>
        <dbReference type="EMBL" id="SEK55818.1"/>
    </source>
</evidence>
<evidence type="ECO:0000256" key="1">
    <source>
        <dbReference type="ARBA" id="ARBA00008799"/>
    </source>
</evidence>
<accession>A0A1H7I0A5</accession>
<dbReference type="GO" id="GO:0004805">
    <property type="term" value="F:trehalose-phosphatase activity"/>
    <property type="evidence" value="ECO:0007669"/>
    <property type="project" value="TreeGrafter"/>
</dbReference>
<organism evidence="2 3">
    <name type="scientific">Stigmatella aurantiaca</name>
    <dbReference type="NCBI Taxonomy" id="41"/>
    <lineage>
        <taxon>Bacteria</taxon>
        <taxon>Pseudomonadati</taxon>
        <taxon>Myxococcota</taxon>
        <taxon>Myxococcia</taxon>
        <taxon>Myxococcales</taxon>
        <taxon>Cystobacterineae</taxon>
        <taxon>Archangiaceae</taxon>
        <taxon>Stigmatella</taxon>
    </lineage>
</organism>
<dbReference type="AlphaFoldDB" id="A0A1H7I0A5"/>
<dbReference type="Pfam" id="PF00982">
    <property type="entry name" value="Glyco_transf_20"/>
    <property type="match status" value="1"/>
</dbReference>
<dbReference type="Gene3D" id="3.40.50.2000">
    <property type="entry name" value="Glycogen Phosphorylase B"/>
    <property type="match status" value="2"/>
</dbReference>
<dbReference type="InterPro" id="IPR001830">
    <property type="entry name" value="Glyco_trans_20"/>
</dbReference>
<name>A0A1H7I0A5_STIAU</name>
<dbReference type="OrthoDB" id="9761633at2"/>
<dbReference type="Proteomes" id="UP000182719">
    <property type="component" value="Unassembled WGS sequence"/>
</dbReference>
<dbReference type="EMBL" id="FOAP01000001">
    <property type="protein sequence ID" value="SEK55818.1"/>
    <property type="molecule type" value="Genomic_DNA"/>
</dbReference>
<dbReference type="GO" id="GO:0003825">
    <property type="term" value="F:alpha,alpha-trehalose-phosphate synthase (UDP-forming) activity"/>
    <property type="evidence" value="ECO:0007669"/>
    <property type="project" value="TreeGrafter"/>
</dbReference>
<dbReference type="PANTHER" id="PTHR10788">
    <property type="entry name" value="TREHALOSE-6-PHOSPHATE SYNTHASE"/>
    <property type="match status" value="1"/>
</dbReference>
<gene>
    <name evidence="2" type="ORF">SAMN05444354_101877</name>
</gene>
<keyword evidence="3" id="KW-1185">Reference proteome</keyword>
<dbReference type="RefSeq" id="WP_075005051.1">
    <property type="nucleotide sequence ID" value="NZ_FOAP01000001.1"/>
</dbReference>
<comment type="similarity">
    <text evidence="1">Belongs to the glycosyltransferase 20 family.</text>
</comment>
<evidence type="ECO:0000313" key="3">
    <source>
        <dbReference type="Proteomes" id="UP000182719"/>
    </source>
</evidence>
<reference evidence="3" key="1">
    <citation type="submission" date="2016-10" db="EMBL/GenBank/DDBJ databases">
        <authorList>
            <person name="Varghese N."/>
            <person name="Submissions S."/>
        </authorList>
    </citation>
    <scope>NUCLEOTIDE SEQUENCE [LARGE SCALE GENOMIC DNA]</scope>
    <source>
        <strain evidence="3">DSM 17044</strain>
    </source>
</reference>
<protein>
    <submittedName>
        <fullName evidence="2">Trehalose 6-phosphate synthase</fullName>
    </submittedName>
</protein>